<comment type="caution">
    <text evidence="1">The sequence shown here is derived from an EMBL/GenBank/DDBJ whole genome shotgun (WGS) entry which is preliminary data.</text>
</comment>
<keyword evidence="2" id="KW-1185">Reference proteome</keyword>
<organism evidence="1 2">
    <name type="scientific">Colletotrichum asianum</name>
    <dbReference type="NCBI Taxonomy" id="702518"/>
    <lineage>
        <taxon>Eukaryota</taxon>
        <taxon>Fungi</taxon>
        <taxon>Dikarya</taxon>
        <taxon>Ascomycota</taxon>
        <taxon>Pezizomycotina</taxon>
        <taxon>Sordariomycetes</taxon>
        <taxon>Hypocreomycetidae</taxon>
        <taxon>Glomerellales</taxon>
        <taxon>Glomerellaceae</taxon>
        <taxon>Colletotrichum</taxon>
        <taxon>Colletotrichum gloeosporioides species complex</taxon>
    </lineage>
</organism>
<name>A0A8H3W360_9PEZI</name>
<evidence type="ECO:0000313" key="1">
    <source>
        <dbReference type="EMBL" id="KAF0318447.1"/>
    </source>
</evidence>
<sequence length="153" mass="17773">MDASQWLQGHYAPFVRLFIEAILVEEETPGSHVRRLTSEIMDRLTEGVTIQKVGFLLCYSAQHELSDLMKSRWRWKYIHSLTMETFGIEDPVSTETALLELWKAMIEVTENDDNLAIVWKFAQVNFHNTKELLAAAERDRTEFITSLMSDVHI</sequence>
<accession>A0A8H3W360</accession>
<protein>
    <submittedName>
        <fullName evidence="1">Uncharacterized protein</fullName>
    </submittedName>
</protein>
<gene>
    <name evidence="1" type="ORF">GQ607_014365</name>
</gene>
<reference evidence="1 2" key="1">
    <citation type="submission" date="2019-12" db="EMBL/GenBank/DDBJ databases">
        <title>A genome sequence resource for the geographically widespread anthracnose pathogen Colletotrichum asianum.</title>
        <authorList>
            <person name="Meng Y."/>
        </authorList>
    </citation>
    <scope>NUCLEOTIDE SEQUENCE [LARGE SCALE GENOMIC DNA]</scope>
    <source>
        <strain evidence="1 2">ICMP 18580</strain>
    </source>
</reference>
<dbReference type="EMBL" id="WOWK01000110">
    <property type="protein sequence ID" value="KAF0318447.1"/>
    <property type="molecule type" value="Genomic_DNA"/>
</dbReference>
<dbReference type="Proteomes" id="UP000434172">
    <property type="component" value="Unassembled WGS sequence"/>
</dbReference>
<dbReference type="AlphaFoldDB" id="A0A8H3W360"/>
<proteinExistence type="predicted"/>
<dbReference type="OrthoDB" id="4850932at2759"/>
<evidence type="ECO:0000313" key="2">
    <source>
        <dbReference type="Proteomes" id="UP000434172"/>
    </source>
</evidence>